<dbReference type="InterPro" id="IPR029070">
    <property type="entry name" value="Chitinase_insertion_sf"/>
</dbReference>
<name>A0A3B4B3J2_9GOBI</name>
<dbReference type="SUPFAM" id="SSF54556">
    <property type="entry name" value="Chitinase insertion domain"/>
    <property type="match status" value="1"/>
</dbReference>
<accession>A0A3B4B3J2</accession>
<organism evidence="4 5">
    <name type="scientific">Periophthalmus magnuspinnatus</name>
    <dbReference type="NCBI Taxonomy" id="409849"/>
    <lineage>
        <taxon>Eukaryota</taxon>
        <taxon>Metazoa</taxon>
        <taxon>Chordata</taxon>
        <taxon>Craniata</taxon>
        <taxon>Vertebrata</taxon>
        <taxon>Euteleostomi</taxon>
        <taxon>Actinopterygii</taxon>
        <taxon>Neopterygii</taxon>
        <taxon>Teleostei</taxon>
        <taxon>Neoteleostei</taxon>
        <taxon>Acanthomorphata</taxon>
        <taxon>Gobiaria</taxon>
        <taxon>Gobiiformes</taxon>
        <taxon>Gobioidei</taxon>
        <taxon>Gobiidae</taxon>
        <taxon>Oxudercinae</taxon>
        <taxon>Periophthalmus</taxon>
    </lineage>
</organism>
<keyword evidence="1" id="KW-1015">Disulfide bond</keyword>
<dbReference type="Gene3D" id="3.10.50.10">
    <property type="match status" value="1"/>
</dbReference>
<dbReference type="SUPFAM" id="SSF51445">
    <property type="entry name" value="(Trans)glycosidases"/>
    <property type="match status" value="1"/>
</dbReference>
<dbReference type="InterPro" id="IPR050314">
    <property type="entry name" value="Glycosyl_Hydrlase_18"/>
</dbReference>
<feature type="compositionally biased region" description="Polar residues" evidence="2">
    <location>
        <begin position="203"/>
        <end position="214"/>
    </location>
</feature>
<protein>
    <recommendedName>
        <fullName evidence="3">GH18 domain-containing protein</fullName>
    </recommendedName>
</protein>
<reference evidence="4" key="1">
    <citation type="submission" date="2025-08" db="UniProtKB">
        <authorList>
            <consortium name="Ensembl"/>
        </authorList>
    </citation>
    <scope>IDENTIFICATION</scope>
</reference>
<dbReference type="InterPro" id="IPR001223">
    <property type="entry name" value="Glyco_hydro18_cat"/>
</dbReference>
<evidence type="ECO:0000256" key="2">
    <source>
        <dbReference type="SAM" id="MobiDB-lite"/>
    </source>
</evidence>
<dbReference type="Ensembl" id="ENSPMGT00000025115.1">
    <property type="protein sequence ID" value="ENSPMGP00000023570.1"/>
    <property type="gene ID" value="ENSPMGG00000019050.1"/>
</dbReference>
<dbReference type="PROSITE" id="PS51910">
    <property type="entry name" value="GH18_2"/>
    <property type="match status" value="1"/>
</dbReference>
<dbReference type="GO" id="GO:0006032">
    <property type="term" value="P:chitin catabolic process"/>
    <property type="evidence" value="ECO:0007669"/>
    <property type="project" value="TreeGrafter"/>
</dbReference>
<evidence type="ECO:0000313" key="4">
    <source>
        <dbReference type="Ensembl" id="ENSPMGP00000023570.1"/>
    </source>
</evidence>
<dbReference type="GO" id="GO:0005576">
    <property type="term" value="C:extracellular region"/>
    <property type="evidence" value="ECO:0007669"/>
    <property type="project" value="TreeGrafter"/>
</dbReference>
<feature type="region of interest" description="Disordered" evidence="2">
    <location>
        <begin position="203"/>
        <end position="224"/>
    </location>
</feature>
<dbReference type="AlphaFoldDB" id="A0A3B4B3J2"/>
<dbReference type="GO" id="GO:0008061">
    <property type="term" value="F:chitin binding"/>
    <property type="evidence" value="ECO:0007669"/>
    <property type="project" value="TreeGrafter"/>
</dbReference>
<evidence type="ECO:0000313" key="5">
    <source>
        <dbReference type="Proteomes" id="UP000261520"/>
    </source>
</evidence>
<evidence type="ECO:0000259" key="3">
    <source>
        <dbReference type="PROSITE" id="PS51910"/>
    </source>
</evidence>
<reference evidence="4" key="2">
    <citation type="submission" date="2025-09" db="UniProtKB">
        <authorList>
            <consortium name="Ensembl"/>
        </authorList>
    </citation>
    <scope>IDENTIFICATION</scope>
</reference>
<dbReference type="FunFam" id="3.10.50.10:FF:000001">
    <property type="entry name" value="Chitinase 3-like 1"/>
    <property type="match status" value="1"/>
</dbReference>
<keyword evidence="5" id="KW-1185">Reference proteome</keyword>
<dbReference type="GO" id="GO:0004568">
    <property type="term" value="F:chitinase activity"/>
    <property type="evidence" value="ECO:0007669"/>
    <property type="project" value="TreeGrafter"/>
</dbReference>
<sequence length="224" mass="25000">MFSSFSDYIQTGVPLFQLVPVHNGIRKVYSGEHRPLPNLLDQEIPAQKLLLGFPAYARSYTLSTQVSSPGAPVSGLAYPGPFTQEMGFWSHYETCAFLHGASANWIDKQYVPYAVKNNQWVGFDNQQSYGAKVTYLMTQHLGGAAVWSLNLDDFTGHFCGQGKYPLISQLKAELSRVEWWTPAASTTSQWCTQTPVYAWTRQTGATKPNKTPPSLMSVPKENHM</sequence>
<dbReference type="Proteomes" id="UP000261520">
    <property type="component" value="Unplaced"/>
</dbReference>
<dbReference type="Gene3D" id="3.20.20.80">
    <property type="entry name" value="Glycosidases"/>
    <property type="match status" value="1"/>
</dbReference>
<evidence type="ECO:0000256" key="1">
    <source>
        <dbReference type="ARBA" id="ARBA00023157"/>
    </source>
</evidence>
<dbReference type="GO" id="GO:0005975">
    <property type="term" value="P:carbohydrate metabolic process"/>
    <property type="evidence" value="ECO:0007669"/>
    <property type="project" value="InterPro"/>
</dbReference>
<feature type="domain" description="GH18" evidence="3">
    <location>
        <begin position="1"/>
        <end position="177"/>
    </location>
</feature>
<dbReference type="Pfam" id="PF00704">
    <property type="entry name" value="Glyco_hydro_18"/>
    <property type="match status" value="1"/>
</dbReference>
<dbReference type="PANTHER" id="PTHR11177:SF248">
    <property type="entry name" value="CHITOTRIOSIDASE-1"/>
    <property type="match status" value="1"/>
</dbReference>
<dbReference type="InterPro" id="IPR017853">
    <property type="entry name" value="GH"/>
</dbReference>
<dbReference type="PANTHER" id="PTHR11177">
    <property type="entry name" value="CHITINASE"/>
    <property type="match status" value="1"/>
</dbReference>
<proteinExistence type="predicted"/>